<dbReference type="EnsemblMetazoa" id="CLYHEMT001727.1">
    <property type="protein sequence ID" value="CLYHEMP001727.1"/>
    <property type="gene ID" value="CLYHEMG001727"/>
</dbReference>
<keyword evidence="2" id="KW-1185">Reference proteome</keyword>
<accession>A0A7M5UUU7</accession>
<dbReference type="Proteomes" id="UP000594262">
    <property type="component" value="Unplaced"/>
</dbReference>
<sequence length="455" mass="53376">MSLVNRRQSFLPSSMDRCLESDDMWGDIQKPLFTDCKNKGFDFTGKYFTMYFSPSDGYIDRRKGNPEIYIFSVDQESQILQVSLIRFPVSREAENYFNNRTLHGSIYDPTFVRFTTIQKFSSSCIRIQSGCIKNELDHCIAGKITSTSMIKINDSDIELFYPGLEKVVYLKIQSTKSHGRFLIIGVQTEEFSFVFDLIRFNETKMWNFKRVSLENSDFNPEKYFAVSLDLISDMFYIYDGSRQFLYGYDFLGNKCLEVSIFSEDELNKSTDLPSRLDQRVHTKRTIKHLHDSVFVLVQEKERAINEKGYYKIVKIDIENGGFIELQTVPYPDEQIVLFPSQCFDQIWSPGWQDVISDEGQITFGKILFYSFESRRLCHLYDCLTTFQLIEFNWALQEMALVFSYQSKTWIEFVKLPNVLGNSLKHFSRLACLKTFHEDYLKEKLPKCLQRFCGII</sequence>
<dbReference type="AlphaFoldDB" id="A0A7M5UUU7"/>
<proteinExistence type="predicted"/>
<protein>
    <submittedName>
        <fullName evidence="1">Uncharacterized protein</fullName>
    </submittedName>
</protein>
<evidence type="ECO:0000313" key="1">
    <source>
        <dbReference type="EnsemblMetazoa" id="CLYHEMP001727.1"/>
    </source>
</evidence>
<evidence type="ECO:0000313" key="2">
    <source>
        <dbReference type="Proteomes" id="UP000594262"/>
    </source>
</evidence>
<organism evidence="1 2">
    <name type="scientific">Clytia hemisphaerica</name>
    <dbReference type="NCBI Taxonomy" id="252671"/>
    <lineage>
        <taxon>Eukaryota</taxon>
        <taxon>Metazoa</taxon>
        <taxon>Cnidaria</taxon>
        <taxon>Hydrozoa</taxon>
        <taxon>Hydroidolina</taxon>
        <taxon>Leptothecata</taxon>
        <taxon>Obeliida</taxon>
        <taxon>Clytiidae</taxon>
        <taxon>Clytia</taxon>
    </lineage>
</organism>
<name>A0A7M5UUU7_9CNID</name>
<reference evidence="1" key="1">
    <citation type="submission" date="2021-01" db="UniProtKB">
        <authorList>
            <consortium name="EnsemblMetazoa"/>
        </authorList>
    </citation>
    <scope>IDENTIFICATION</scope>
</reference>